<feature type="chain" id="PRO_5040735579" description="YXWGXW repeat-containing protein" evidence="2">
    <location>
        <begin position="26"/>
        <end position="323"/>
    </location>
</feature>
<feature type="region of interest" description="Disordered" evidence="1">
    <location>
        <begin position="210"/>
        <end position="254"/>
    </location>
</feature>
<keyword evidence="4" id="KW-1185">Reference proteome</keyword>
<evidence type="ECO:0000313" key="3">
    <source>
        <dbReference type="EMBL" id="MBB5327158.1"/>
    </source>
</evidence>
<name>A0A9X0U2C1_9BACT</name>
<feature type="compositionally biased region" description="Basic and acidic residues" evidence="1">
    <location>
        <begin position="296"/>
        <end position="323"/>
    </location>
</feature>
<feature type="signal peptide" evidence="2">
    <location>
        <begin position="1"/>
        <end position="25"/>
    </location>
</feature>
<dbReference type="InterPro" id="IPR024447">
    <property type="entry name" value="YXWGXW_rpt"/>
</dbReference>
<feature type="region of interest" description="Disordered" evidence="1">
    <location>
        <begin position="269"/>
        <end position="323"/>
    </location>
</feature>
<feature type="compositionally biased region" description="Low complexity" evidence="1">
    <location>
        <begin position="280"/>
        <end position="292"/>
    </location>
</feature>
<evidence type="ECO:0000256" key="2">
    <source>
        <dbReference type="SAM" id="SignalP"/>
    </source>
</evidence>
<evidence type="ECO:0000256" key="1">
    <source>
        <dbReference type="SAM" id="MobiDB-lite"/>
    </source>
</evidence>
<evidence type="ECO:0000313" key="4">
    <source>
        <dbReference type="Proteomes" id="UP000535182"/>
    </source>
</evidence>
<dbReference type="EMBL" id="JACHEB010000001">
    <property type="protein sequence ID" value="MBB5327158.1"/>
    <property type="molecule type" value="Genomic_DNA"/>
</dbReference>
<feature type="compositionally biased region" description="Polar residues" evidence="1">
    <location>
        <begin position="232"/>
        <end position="251"/>
    </location>
</feature>
<keyword evidence="2" id="KW-0732">Signal</keyword>
<proteinExistence type="predicted"/>
<dbReference type="RefSeq" id="WP_183973564.1">
    <property type="nucleotide sequence ID" value="NZ_JACHEB010000001.1"/>
</dbReference>
<dbReference type="Pfam" id="PF12779">
    <property type="entry name" value="WXXGXW"/>
    <property type="match status" value="2"/>
</dbReference>
<organism evidence="3 4">
    <name type="scientific">Tunturiibacter gelidiferens</name>
    <dbReference type="NCBI Taxonomy" id="3069689"/>
    <lineage>
        <taxon>Bacteria</taxon>
        <taxon>Pseudomonadati</taxon>
        <taxon>Acidobacteriota</taxon>
        <taxon>Terriglobia</taxon>
        <taxon>Terriglobales</taxon>
        <taxon>Acidobacteriaceae</taxon>
        <taxon>Tunturiibacter</taxon>
    </lineage>
</organism>
<dbReference type="Proteomes" id="UP000535182">
    <property type="component" value="Unassembled WGS sequence"/>
</dbReference>
<comment type="caution">
    <text evidence="3">The sequence shown here is derived from an EMBL/GenBank/DDBJ whole genome shotgun (WGS) entry which is preliminary data.</text>
</comment>
<accession>A0A9X0U2C1</accession>
<gene>
    <name evidence="3" type="ORF">HDF14_000752</name>
</gene>
<protein>
    <recommendedName>
        <fullName evidence="5">YXWGXW repeat-containing protein</fullName>
    </recommendedName>
</protein>
<dbReference type="AlphaFoldDB" id="A0A9X0U2C1"/>
<reference evidence="3 4" key="1">
    <citation type="submission" date="2020-08" db="EMBL/GenBank/DDBJ databases">
        <title>Genomic Encyclopedia of Type Strains, Phase IV (KMG-V): Genome sequencing to study the core and pangenomes of soil and plant-associated prokaryotes.</title>
        <authorList>
            <person name="Whitman W."/>
        </authorList>
    </citation>
    <scope>NUCLEOTIDE SEQUENCE [LARGE SCALE GENOMIC DNA]</scope>
    <source>
        <strain evidence="3 4">X5P2</strain>
    </source>
</reference>
<sequence length="323" mass="35047">MGLTNLVRKVVVGAALALLPAASFAGVFISVGFAPPVLPVYTQPICPGDGYLWNPGYWAYGGEGYYWVPGVWVRPPQVGLLWTPGYWGWGGSAYLFHAGYWGPHVGFYGGVNYGFGYGGVGFGGGRWEGGHFAYNTAVVNVNRTVIHNVYEDRTVINHTTVYSRTSFNGGTGGIQARPSAQEASFARENHIAPTSEQQNHMQMAHADRSNFASVNGGHPQNAAYSRPGVRADNQQQRVAQGVRSGQMTAGETRNVENREASIHNQAANDRAANGGHLDQQQRQQVNQRQNNVSKSINEDKHNANTQEHPHAEEHGGGGHEPKK</sequence>
<evidence type="ECO:0008006" key="5">
    <source>
        <dbReference type="Google" id="ProtNLM"/>
    </source>
</evidence>